<reference evidence="1" key="2">
    <citation type="journal article" date="2023" name="IMA Fungus">
        <title>Comparative genomic study of the Penicillium genus elucidates a diverse pangenome and 15 lateral gene transfer events.</title>
        <authorList>
            <person name="Petersen C."/>
            <person name="Sorensen T."/>
            <person name="Nielsen M.R."/>
            <person name="Sondergaard T.E."/>
            <person name="Sorensen J.L."/>
            <person name="Fitzpatrick D.A."/>
            <person name="Frisvad J.C."/>
            <person name="Nielsen K.L."/>
        </authorList>
    </citation>
    <scope>NUCLEOTIDE SEQUENCE</scope>
    <source>
        <strain evidence="1">IBT 20477</strain>
    </source>
</reference>
<sequence>MRRDGPSGQPLSATERMSVRSEVHRWVRELPTFDRVKLAGRAIAAVACLVNNLNTQYLYPHMKRTWLYAGLAPSSRDNINFWALYDWFEAFDHSLSMLNSREV</sequence>
<organism evidence="1 2">
    <name type="scientific">Penicillium cf. viridicatum</name>
    <dbReference type="NCBI Taxonomy" id="2972119"/>
    <lineage>
        <taxon>Eukaryota</taxon>
        <taxon>Fungi</taxon>
        <taxon>Dikarya</taxon>
        <taxon>Ascomycota</taxon>
        <taxon>Pezizomycotina</taxon>
        <taxon>Eurotiomycetes</taxon>
        <taxon>Eurotiomycetidae</taxon>
        <taxon>Eurotiales</taxon>
        <taxon>Aspergillaceae</taxon>
        <taxon>Penicillium</taxon>
    </lineage>
</organism>
<dbReference type="AlphaFoldDB" id="A0A9W9IMP6"/>
<proteinExistence type="predicted"/>
<dbReference type="EMBL" id="JAPQKQ010000009">
    <property type="protein sequence ID" value="KAJ5181814.1"/>
    <property type="molecule type" value="Genomic_DNA"/>
</dbReference>
<name>A0A9W9IMP6_9EURO</name>
<reference evidence="1" key="1">
    <citation type="submission" date="2022-11" db="EMBL/GenBank/DDBJ databases">
        <authorList>
            <person name="Petersen C."/>
        </authorList>
    </citation>
    <scope>NUCLEOTIDE SEQUENCE</scope>
    <source>
        <strain evidence="1">IBT 20477</strain>
    </source>
</reference>
<protein>
    <submittedName>
        <fullName evidence="1">Uncharacterized protein</fullName>
    </submittedName>
</protein>
<comment type="caution">
    <text evidence="1">The sequence shown here is derived from an EMBL/GenBank/DDBJ whole genome shotgun (WGS) entry which is preliminary data.</text>
</comment>
<dbReference type="OrthoDB" id="10296572at2759"/>
<evidence type="ECO:0000313" key="2">
    <source>
        <dbReference type="Proteomes" id="UP001150942"/>
    </source>
</evidence>
<dbReference type="Proteomes" id="UP001150942">
    <property type="component" value="Unassembled WGS sequence"/>
</dbReference>
<keyword evidence="2" id="KW-1185">Reference proteome</keyword>
<gene>
    <name evidence="1" type="ORF">N7449_011961</name>
</gene>
<accession>A0A9W9IMP6</accession>
<evidence type="ECO:0000313" key="1">
    <source>
        <dbReference type="EMBL" id="KAJ5181814.1"/>
    </source>
</evidence>